<dbReference type="PANTHER" id="PTHR48071">
    <property type="entry name" value="SRCR DOMAIN-CONTAINING PROTEIN"/>
    <property type="match status" value="1"/>
</dbReference>
<feature type="domain" description="SRCR" evidence="15">
    <location>
        <begin position="373"/>
        <end position="464"/>
    </location>
</feature>
<organism evidence="16 17">
    <name type="scientific">Dreissena polymorpha</name>
    <name type="common">Zebra mussel</name>
    <name type="synonym">Mytilus polymorpha</name>
    <dbReference type="NCBI Taxonomy" id="45954"/>
    <lineage>
        <taxon>Eukaryota</taxon>
        <taxon>Metazoa</taxon>
        <taxon>Spiralia</taxon>
        <taxon>Lophotrochozoa</taxon>
        <taxon>Mollusca</taxon>
        <taxon>Bivalvia</taxon>
        <taxon>Autobranchia</taxon>
        <taxon>Heteroconchia</taxon>
        <taxon>Euheterodonta</taxon>
        <taxon>Imparidentia</taxon>
        <taxon>Neoheterodontei</taxon>
        <taxon>Myida</taxon>
        <taxon>Dreissenoidea</taxon>
        <taxon>Dreissenidae</taxon>
        <taxon>Dreissena</taxon>
    </lineage>
</organism>
<evidence type="ECO:0000256" key="5">
    <source>
        <dbReference type="ARBA" id="ARBA00022737"/>
    </source>
</evidence>
<dbReference type="PROSITE" id="PS50068">
    <property type="entry name" value="LDLRA_2"/>
    <property type="match status" value="1"/>
</dbReference>
<sequence length="464" mass="49696">MSDFKKENISSVSAITIDVGCYDTRGYDGNASQQHPPRVKTPDDTAAVETSSSKRATLTAVGIMLGVLFAIGFAVAVTFAVSKDSDNKVEANLTTSGVSMTSYSTTTPSVTSHESTTQESKSTSQAGATTDYVTHVTSRVTTIQGTHASGTSVTSKATTTLQHITTLQGVTTSTLTIMSTTGSTDHSTTSDCEEREFRCIQYRQCVPGARRCDGTPDCLDGSYEWYGCTKTTTTRPVLDLEIRLMDGQSDVTGKMRRGRVEARLPGSDDKFGTVCGDIWTDKEATVVCRSLYTDFQGTGFAYGNAIFGQGSGDVLLLRVQCHGNETNLGQCWSRGIGQVAVLCGHSQDASVSCDGPLNVSIVSSTPLPKVKDIRLSRGRTCLGGLVQMNHDGEWRAVCDDGFGEREATVVFRILGFNAGIGKVKSGFGVGDGLFWLDDVSCYGNETNIMQCQSRPLGENNCDYY</sequence>
<name>A0A9D4IZT2_DREPO</name>
<dbReference type="SMART" id="SM00192">
    <property type="entry name" value="LDLa"/>
    <property type="match status" value="1"/>
</dbReference>
<dbReference type="Gene3D" id="3.10.250.10">
    <property type="entry name" value="SRCR-like domain"/>
    <property type="match status" value="2"/>
</dbReference>
<keyword evidence="9 14" id="KW-0472">Membrane</keyword>
<keyword evidence="7" id="KW-0720">Serine protease</keyword>
<evidence type="ECO:0000256" key="6">
    <source>
        <dbReference type="ARBA" id="ARBA00022801"/>
    </source>
</evidence>
<keyword evidence="11" id="KW-0325">Glycoprotein</keyword>
<feature type="region of interest" description="Disordered" evidence="13">
    <location>
        <begin position="99"/>
        <end position="129"/>
    </location>
</feature>
<evidence type="ECO:0000256" key="8">
    <source>
        <dbReference type="ARBA" id="ARBA00022989"/>
    </source>
</evidence>
<evidence type="ECO:0000256" key="14">
    <source>
        <dbReference type="SAM" id="Phobius"/>
    </source>
</evidence>
<dbReference type="PANTHER" id="PTHR48071:SF18">
    <property type="entry name" value="DELETED IN MALIGNANT BRAIN TUMORS 1 PROTEIN-RELATED"/>
    <property type="match status" value="1"/>
</dbReference>
<evidence type="ECO:0000256" key="3">
    <source>
        <dbReference type="ARBA" id="ARBA00022692"/>
    </source>
</evidence>
<proteinExistence type="predicted"/>
<evidence type="ECO:0000256" key="2">
    <source>
        <dbReference type="ARBA" id="ARBA00022670"/>
    </source>
</evidence>
<protein>
    <recommendedName>
        <fullName evidence="15">SRCR domain-containing protein</fullName>
    </recommendedName>
</protein>
<dbReference type="Pfam" id="PF00530">
    <property type="entry name" value="SRCR"/>
    <property type="match status" value="2"/>
</dbReference>
<dbReference type="InterPro" id="IPR036772">
    <property type="entry name" value="SRCR-like_dom_sf"/>
</dbReference>
<dbReference type="AlphaFoldDB" id="A0A9D4IZT2"/>
<dbReference type="InterPro" id="IPR002172">
    <property type="entry name" value="LDrepeatLR_classA_rpt"/>
</dbReference>
<dbReference type="InterPro" id="IPR036055">
    <property type="entry name" value="LDL_receptor-like_sf"/>
</dbReference>
<keyword evidence="4" id="KW-0732">Signal</keyword>
<feature type="domain" description="SRCR" evidence="15">
    <location>
        <begin position="242"/>
        <end position="354"/>
    </location>
</feature>
<dbReference type="GO" id="GO:0008236">
    <property type="term" value="F:serine-type peptidase activity"/>
    <property type="evidence" value="ECO:0007669"/>
    <property type="project" value="UniProtKB-KW"/>
</dbReference>
<evidence type="ECO:0000256" key="4">
    <source>
        <dbReference type="ARBA" id="ARBA00022729"/>
    </source>
</evidence>
<keyword evidence="6" id="KW-0378">Hydrolase</keyword>
<keyword evidence="3 14" id="KW-0812">Transmembrane</keyword>
<dbReference type="GO" id="GO:0016020">
    <property type="term" value="C:membrane"/>
    <property type="evidence" value="ECO:0007669"/>
    <property type="project" value="UniProtKB-SubCell"/>
</dbReference>
<evidence type="ECO:0000256" key="1">
    <source>
        <dbReference type="ARBA" id="ARBA00004167"/>
    </source>
</evidence>
<dbReference type="Gene3D" id="4.10.400.10">
    <property type="entry name" value="Low-density Lipoprotein Receptor"/>
    <property type="match status" value="1"/>
</dbReference>
<evidence type="ECO:0000256" key="13">
    <source>
        <dbReference type="SAM" id="MobiDB-lite"/>
    </source>
</evidence>
<feature type="disulfide bond" evidence="12">
    <location>
        <begin position="321"/>
        <end position="331"/>
    </location>
</feature>
<dbReference type="SMART" id="SM00202">
    <property type="entry name" value="SR"/>
    <property type="match status" value="2"/>
</dbReference>
<keyword evidence="8 14" id="KW-1133">Transmembrane helix</keyword>
<keyword evidence="17" id="KW-1185">Reference proteome</keyword>
<evidence type="ECO:0000256" key="11">
    <source>
        <dbReference type="ARBA" id="ARBA00023180"/>
    </source>
</evidence>
<dbReference type="InterPro" id="IPR001190">
    <property type="entry name" value="SRCR"/>
</dbReference>
<evidence type="ECO:0000313" key="17">
    <source>
        <dbReference type="Proteomes" id="UP000828390"/>
    </source>
</evidence>
<feature type="transmembrane region" description="Helical" evidence="14">
    <location>
        <begin position="58"/>
        <end position="81"/>
    </location>
</feature>
<dbReference type="Pfam" id="PF00057">
    <property type="entry name" value="Ldl_recept_a"/>
    <property type="match status" value="1"/>
</dbReference>
<feature type="compositionally biased region" description="Low complexity" evidence="13">
    <location>
        <begin position="99"/>
        <end position="125"/>
    </location>
</feature>
<dbReference type="GO" id="GO:0006508">
    <property type="term" value="P:proteolysis"/>
    <property type="evidence" value="ECO:0007669"/>
    <property type="project" value="UniProtKB-KW"/>
</dbReference>
<accession>A0A9D4IZT2</accession>
<keyword evidence="2" id="KW-0645">Protease</keyword>
<reference evidence="16" key="2">
    <citation type="submission" date="2020-11" db="EMBL/GenBank/DDBJ databases">
        <authorList>
            <person name="McCartney M.A."/>
            <person name="Auch B."/>
            <person name="Kono T."/>
            <person name="Mallez S."/>
            <person name="Becker A."/>
            <person name="Gohl D.M."/>
            <person name="Silverstein K.A.T."/>
            <person name="Koren S."/>
            <person name="Bechman K.B."/>
            <person name="Herman A."/>
            <person name="Abrahante J.E."/>
            <person name="Garbe J."/>
        </authorList>
    </citation>
    <scope>NUCLEOTIDE SEQUENCE</scope>
    <source>
        <strain evidence="16">Duluth1</strain>
        <tissue evidence="16">Whole animal</tissue>
    </source>
</reference>
<keyword evidence="10 12" id="KW-1015">Disulfide bond</keyword>
<dbReference type="PROSITE" id="PS50287">
    <property type="entry name" value="SRCR_2"/>
    <property type="match status" value="2"/>
</dbReference>
<evidence type="ECO:0000259" key="15">
    <source>
        <dbReference type="PROSITE" id="PS50287"/>
    </source>
</evidence>
<evidence type="ECO:0000256" key="9">
    <source>
        <dbReference type="ARBA" id="ARBA00023136"/>
    </source>
</evidence>
<comment type="subcellular location">
    <subcellularLocation>
        <location evidence="1">Membrane</location>
        <topology evidence="1">Single-pass membrane protein</topology>
    </subcellularLocation>
</comment>
<evidence type="ECO:0000313" key="16">
    <source>
        <dbReference type="EMBL" id="KAH3790699.1"/>
    </source>
</evidence>
<gene>
    <name evidence="16" type="ORF">DPMN_168906</name>
</gene>
<feature type="region of interest" description="Disordered" evidence="13">
    <location>
        <begin position="27"/>
        <end position="47"/>
    </location>
</feature>
<dbReference type="EMBL" id="JAIWYP010000008">
    <property type="protein sequence ID" value="KAH3790699.1"/>
    <property type="molecule type" value="Genomic_DNA"/>
</dbReference>
<dbReference type="Proteomes" id="UP000828390">
    <property type="component" value="Unassembled WGS sequence"/>
</dbReference>
<evidence type="ECO:0000256" key="7">
    <source>
        <dbReference type="ARBA" id="ARBA00022825"/>
    </source>
</evidence>
<evidence type="ECO:0000256" key="10">
    <source>
        <dbReference type="ARBA" id="ARBA00023157"/>
    </source>
</evidence>
<feature type="disulfide bond" evidence="12">
    <location>
        <begin position="441"/>
        <end position="451"/>
    </location>
</feature>
<dbReference type="SUPFAM" id="SSF57424">
    <property type="entry name" value="LDL receptor-like module"/>
    <property type="match status" value="1"/>
</dbReference>
<comment type="caution">
    <text evidence="12">Lacks conserved residue(s) required for the propagation of feature annotation.</text>
</comment>
<comment type="caution">
    <text evidence="16">The sequence shown here is derived from an EMBL/GenBank/DDBJ whole genome shotgun (WGS) entry which is preliminary data.</text>
</comment>
<dbReference type="FunFam" id="3.10.250.10:FF:000016">
    <property type="entry name" value="Scavenger receptor cysteine-rich protein type 12"/>
    <property type="match status" value="2"/>
</dbReference>
<reference evidence="16" key="1">
    <citation type="journal article" date="2019" name="bioRxiv">
        <title>The Genome of the Zebra Mussel, Dreissena polymorpha: A Resource for Invasive Species Research.</title>
        <authorList>
            <person name="McCartney M.A."/>
            <person name="Auch B."/>
            <person name="Kono T."/>
            <person name="Mallez S."/>
            <person name="Zhang Y."/>
            <person name="Obille A."/>
            <person name="Becker A."/>
            <person name="Abrahante J.E."/>
            <person name="Garbe J."/>
            <person name="Badalamenti J.P."/>
            <person name="Herman A."/>
            <person name="Mangelson H."/>
            <person name="Liachko I."/>
            <person name="Sullivan S."/>
            <person name="Sone E.D."/>
            <person name="Koren S."/>
            <person name="Silverstein K.A.T."/>
            <person name="Beckman K.B."/>
            <person name="Gohl D.M."/>
        </authorList>
    </citation>
    <scope>NUCLEOTIDE SEQUENCE</scope>
    <source>
        <strain evidence="16">Duluth1</strain>
        <tissue evidence="16">Whole animal</tissue>
    </source>
</reference>
<evidence type="ECO:0000256" key="12">
    <source>
        <dbReference type="PROSITE-ProRule" id="PRU00196"/>
    </source>
</evidence>
<keyword evidence="5" id="KW-0677">Repeat</keyword>
<dbReference type="PRINTS" id="PR00258">
    <property type="entry name" value="SPERACTRCPTR"/>
</dbReference>
<dbReference type="SUPFAM" id="SSF56487">
    <property type="entry name" value="SRCR-like"/>
    <property type="match status" value="2"/>
</dbReference>
<dbReference type="CDD" id="cd00112">
    <property type="entry name" value="LDLa"/>
    <property type="match status" value="1"/>
</dbReference>